<protein>
    <submittedName>
        <fullName evidence="2">DUF2325 domain-containing protein</fullName>
    </submittedName>
</protein>
<dbReference type="AlphaFoldDB" id="A0A9D0ZVY6"/>
<accession>A0A9D0ZVY6</accession>
<dbReference type="Pfam" id="PF10087">
    <property type="entry name" value="DUF2325"/>
    <property type="match status" value="1"/>
</dbReference>
<organism evidence="2 3">
    <name type="scientific">Candidatus Limivivens merdigallinarum</name>
    <dbReference type="NCBI Taxonomy" id="2840859"/>
    <lineage>
        <taxon>Bacteria</taxon>
        <taxon>Bacillati</taxon>
        <taxon>Bacillota</taxon>
        <taxon>Clostridia</taxon>
        <taxon>Lachnospirales</taxon>
        <taxon>Lachnospiraceae</taxon>
        <taxon>Lachnospiraceae incertae sedis</taxon>
        <taxon>Candidatus Limivivens</taxon>
    </lineage>
</organism>
<dbReference type="InterPro" id="IPR016772">
    <property type="entry name" value="UCP020408"/>
</dbReference>
<gene>
    <name evidence="2" type="ORF">IAB26_08540</name>
</gene>
<evidence type="ECO:0000313" key="3">
    <source>
        <dbReference type="Proteomes" id="UP000886886"/>
    </source>
</evidence>
<dbReference type="Proteomes" id="UP000886886">
    <property type="component" value="Unassembled WGS sequence"/>
</dbReference>
<comment type="caution">
    <text evidence="2">The sequence shown here is derived from an EMBL/GenBank/DDBJ whole genome shotgun (WGS) entry which is preliminary data.</text>
</comment>
<comment type="similarity">
    <text evidence="1">Belongs to the UPF0751 family.</text>
</comment>
<sequence>MSIVIIGGNERMVCQYESICKSKGCKAKVFAKKQGALKKSLGCPDLIIFFTNTVSHKMVESASQEAKRNKIPVAHVHSSSVAALRQFFEEDFQTIMEGSAC</sequence>
<reference evidence="2" key="1">
    <citation type="submission" date="2020-10" db="EMBL/GenBank/DDBJ databases">
        <authorList>
            <person name="Gilroy R."/>
        </authorList>
    </citation>
    <scope>NUCLEOTIDE SEQUENCE</scope>
    <source>
        <strain evidence="2">ChiSjej3B21-11622</strain>
    </source>
</reference>
<name>A0A9D0ZVY6_9FIRM</name>
<dbReference type="EMBL" id="DVFT01000128">
    <property type="protein sequence ID" value="HIQ96597.1"/>
    <property type="molecule type" value="Genomic_DNA"/>
</dbReference>
<reference evidence="2" key="2">
    <citation type="journal article" date="2021" name="PeerJ">
        <title>Extensive microbial diversity within the chicken gut microbiome revealed by metagenomics and culture.</title>
        <authorList>
            <person name="Gilroy R."/>
            <person name="Ravi A."/>
            <person name="Getino M."/>
            <person name="Pursley I."/>
            <person name="Horton D.L."/>
            <person name="Alikhan N.F."/>
            <person name="Baker D."/>
            <person name="Gharbi K."/>
            <person name="Hall N."/>
            <person name="Watson M."/>
            <person name="Adriaenssens E.M."/>
            <person name="Foster-Nyarko E."/>
            <person name="Jarju S."/>
            <person name="Secka A."/>
            <person name="Antonio M."/>
            <person name="Oren A."/>
            <person name="Chaudhuri R.R."/>
            <person name="La Ragione R."/>
            <person name="Hildebrand F."/>
            <person name="Pallen M.J."/>
        </authorList>
    </citation>
    <scope>NUCLEOTIDE SEQUENCE</scope>
    <source>
        <strain evidence="2">ChiSjej3B21-11622</strain>
    </source>
</reference>
<evidence type="ECO:0000256" key="1">
    <source>
        <dbReference type="ARBA" id="ARBA00007189"/>
    </source>
</evidence>
<proteinExistence type="inferred from homology"/>
<evidence type="ECO:0000313" key="2">
    <source>
        <dbReference type="EMBL" id="HIQ96597.1"/>
    </source>
</evidence>